<proteinExistence type="predicted"/>
<feature type="region of interest" description="Disordered" evidence="1">
    <location>
        <begin position="90"/>
        <end position="136"/>
    </location>
</feature>
<dbReference type="GO" id="GO:0005737">
    <property type="term" value="C:cytoplasm"/>
    <property type="evidence" value="ECO:0007669"/>
    <property type="project" value="TreeGrafter"/>
</dbReference>
<dbReference type="InterPro" id="IPR036465">
    <property type="entry name" value="vWFA_dom_sf"/>
</dbReference>
<feature type="compositionally biased region" description="Pro residues" evidence="1">
    <location>
        <begin position="119"/>
        <end position="132"/>
    </location>
</feature>
<dbReference type="InterPro" id="IPR002035">
    <property type="entry name" value="VWF_A"/>
</dbReference>
<dbReference type="SMART" id="SM00327">
    <property type="entry name" value="VWA"/>
    <property type="match status" value="1"/>
</dbReference>
<feature type="region of interest" description="Disordered" evidence="1">
    <location>
        <begin position="66"/>
        <end position="85"/>
    </location>
</feature>
<dbReference type="AlphaFoldDB" id="A0A1W6L3E3"/>
<dbReference type="CDD" id="cd00198">
    <property type="entry name" value="vWFA"/>
    <property type="match status" value="1"/>
</dbReference>
<evidence type="ECO:0000313" key="4">
    <source>
        <dbReference type="Proteomes" id="UP000193427"/>
    </source>
</evidence>
<reference evidence="3 4" key="1">
    <citation type="submission" date="2016-04" db="EMBL/GenBank/DDBJ databases">
        <title>Complete genome sequence of natural rubber-degrading, novel Gram-negative bacterium, Rhizobacter gummiphilus strain NS21.</title>
        <authorList>
            <person name="Tabata M."/>
            <person name="Kasai D."/>
            <person name="Fukuda M."/>
        </authorList>
    </citation>
    <scope>NUCLEOTIDE SEQUENCE [LARGE SCALE GENOMIC DNA]</scope>
    <source>
        <strain evidence="3 4">NS21</strain>
    </source>
</reference>
<dbReference type="EMBL" id="CP015118">
    <property type="protein sequence ID" value="ARN18676.1"/>
    <property type="molecule type" value="Genomic_DNA"/>
</dbReference>
<dbReference type="Pfam" id="PF00092">
    <property type="entry name" value="VWA"/>
    <property type="match status" value="1"/>
</dbReference>
<feature type="signal peptide" evidence="2">
    <location>
        <begin position="1"/>
        <end position="28"/>
    </location>
</feature>
<dbReference type="KEGG" id="rgu:A4W93_01375"/>
<dbReference type="InterPro" id="IPR052969">
    <property type="entry name" value="Thr-specific_kinase-like"/>
</dbReference>
<feature type="compositionally biased region" description="Low complexity" evidence="1">
    <location>
        <begin position="90"/>
        <end position="118"/>
    </location>
</feature>
<sequence length="484" mass="51881">MTPFAHFVRRLRVPAALSALALALGAQALSPQPWPPSWNDTPADGTDFSPVRFTAPQAADCHRLPAVREVPGPQAESQGRLRREAPMLEPAGASRARESAAAADEARAVSKSAAAAPAFAPPPSPAPKPRPQQEPAVTVTAGVVDDNADFGEYLAYRQRRAQGVTVRDRDVSERYPLEVVDADGRPVHDAEVAVQRPGVAEPVAWARTDTAGRVWLHPRAFLPGDGNADRVLGIAVRKQGAMGRATLTRGQAHAVQVRLDRAAPVARPRLDLVFLVDATGSMGDEIAKLKSSMLAMSQQIGKLPGQPDICYGLVAYRDKGDAFLTRTADFTDNLGAFQSALGRVQAGGGGDTPEALNEALAETVHGLAWRRDAVRLVVLVADAPPHLDYGGPQYDRDMQAALAKGIKLFPVGASGLDPSGEYVFRQLAQYTAGRFVFLTYRDGADPSSGPGSETVHDVRQYSVQTLDRLVVRLVREELAKLRRT</sequence>
<dbReference type="PANTHER" id="PTHR47763:SF1">
    <property type="entry name" value="DUF659 DOMAIN-CONTAINING PROTEIN"/>
    <property type="match status" value="1"/>
</dbReference>
<dbReference type="Proteomes" id="UP000193427">
    <property type="component" value="Chromosome"/>
</dbReference>
<feature type="chain" id="PRO_5043467112" evidence="2">
    <location>
        <begin position="29"/>
        <end position="484"/>
    </location>
</feature>
<evidence type="ECO:0000256" key="2">
    <source>
        <dbReference type="SAM" id="SignalP"/>
    </source>
</evidence>
<evidence type="ECO:0000313" key="3">
    <source>
        <dbReference type="EMBL" id="ARN18676.1"/>
    </source>
</evidence>
<dbReference type="PANTHER" id="PTHR47763">
    <property type="entry name" value="ALPHA-PROTEIN KINASE VWKA"/>
    <property type="match status" value="1"/>
</dbReference>
<dbReference type="STRING" id="946333.A4W93_01375"/>
<dbReference type="PROSITE" id="PS50234">
    <property type="entry name" value="VWFA"/>
    <property type="match status" value="1"/>
</dbReference>
<keyword evidence="4" id="KW-1185">Reference proteome</keyword>
<protein>
    <submittedName>
        <fullName evidence="3">Uncharacterized protein</fullName>
    </submittedName>
</protein>
<organism evidence="3 4">
    <name type="scientific">Piscinibacter gummiphilus</name>
    <dbReference type="NCBI Taxonomy" id="946333"/>
    <lineage>
        <taxon>Bacteria</taxon>
        <taxon>Pseudomonadati</taxon>
        <taxon>Pseudomonadota</taxon>
        <taxon>Betaproteobacteria</taxon>
        <taxon>Burkholderiales</taxon>
        <taxon>Sphaerotilaceae</taxon>
        <taxon>Piscinibacter</taxon>
    </lineage>
</organism>
<name>A0A1W6L3E3_9BURK</name>
<keyword evidence="2" id="KW-0732">Signal</keyword>
<evidence type="ECO:0000256" key="1">
    <source>
        <dbReference type="SAM" id="MobiDB-lite"/>
    </source>
</evidence>
<dbReference type="OrthoDB" id="9805121at2"/>
<dbReference type="GO" id="GO:0004674">
    <property type="term" value="F:protein serine/threonine kinase activity"/>
    <property type="evidence" value="ECO:0007669"/>
    <property type="project" value="TreeGrafter"/>
</dbReference>
<accession>A0A1W6L3E3</accession>
<dbReference type="RefSeq" id="WP_085748908.1">
    <property type="nucleotide sequence ID" value="NZ_BSPR01000010.1"/>
</dbReference>
<gene>
    <name evidence="3" type="ORF">A4W93_01375</name>
</gene>
<dbReference type="SUPFAM" id="SSF53300">
    <property type="entry name" value="vWA-like"/>
    <property type="match status" value="1"/>
</dbReference>
<dbReference type="Gene3D" id="3.40.50.410">
    <property type="entry name" value="von Willebrand factor, type A domain"/>
    <property type="match status" value="1"/>
</dbReference>